<dbReference type="InterPro" id="IPR001647">
    <property type="entry name" value="HTH_TetR"/>
</dbReference>
<protein>
    <submittedName>
        <fullName evidence="6">TetR/AcrR family transcriptional regulator</fullName>
    </submittedName>
</protein>
<keyword evidence="7" id="KW-1185">Reference proteome</keyword>
<organism evidence="6 7">
    <name type="scientific">Cytobacillus mangrovibacter</name>
    <dbReference type="NCBI Taxonomy" id="3299024"/>
    <lineage>
        <taxon>Bacteria</taxon>
        <taxon>Bacillati</taxon>
        <taxon>Bacillota</taxon>
        <taxon>Bacilli</taxon>
        <taxon>Bacillales</taxon>
        <taxon>Bacillaceae</taxon>
        <taxon>Cytobacillus</taxon>
    </lineage>
</organism>
<feature type="domain" description="HTH tetR-type" evidence="5">
    <location>
        <begin position="11"/>
        <end position="71"/>
    </location>
</feature>
<dbReference type="Gene3D" id="1.10.357.10">
    <property type="entry name" value="Tetracycline Repressor, domain 2"/>
    <property type="match status" value="1"/>
</dbReference>
<gene>
    <name evidence="6" type="ORF">ACFYKT_10635</name>
</gene>
<dbReference type="PANTHER" id="PTHR47506:SF3">
    <property type="entry name" value="HTH-TYPE TRANSCRIPTIONAL REGULATOR LMRA"/>
    <property type="match status" value="1"/>
</dbReference>
<proteinExistence type="predicted"/>
<keyword evidence="3" id="KW-0804">Transcription</keyword>
<evidence type="ECO:0000313" key="7">
    <source>
        <dbReference type="Proteomes" id="UP001601058"/>
    </source>
</evidence>
<reference evidence="6 7" key="1">
    <citation type="submission" date="2024-08" db="EMBL/GenBank/DDBJ databases">
        <title>Two novel Cytobacillus novel species.</title>
        <authorList>
            <person name="Liu G."/>
        </authorList>
    </citation>
    <scope>NUCLEOTIDE SEQUENCE [LARGE SCALE GENOMIC DNA]</scope>
    <source>
        <strain evidence="6 7">FJAT-53684</strain>
    </source>
</reference>
<accession>A0ABW6JY14</accession>
<comment type="caution">
    <text evidence="6">The sequence shown here is derived from an EMBL/GenBank/DDBJ whole genome shotgun (WGS) entry which is preliminary data.</text>
</comment>
<dbReference type="PROSITE" id="PS50977">
    <property type="entry name" value="HTH_TETR_2"/>
    <property type="match status" value="1"/>
</dbReference>
<dbReference type="Pfam" id="PF00440">
    <property type="entry name" value="TetR_N"/>
    <property type="match status" value="1"/>
</dbReference>
<evidence type="ECO:0000256" key="2">
    <source>
        <dbReference type="ARBA" id="ARBA00023125"/>
    </source>
</evidence>
<evidence type="ECO:0000256" key="1">
    <source>
        <dbReference type="ARBA" id="ARBA00023015"/>
    </source>
</evidence>
<dbReference type="Proteomes" id="UP001601058">
    <property type="component" value="Unassembled WGS sequence"/>
</dbReference>
<dbReference type="RefSeq" id="WP_389219281.1">
    <property type="nucleotide sequence ID" value="NZ_JBIACJ010000005.1"/>
</dbReference>
<keyword evidence="1" id="KW-0805">Transcription regulation</keyword>
<evidence type="ECO:0000313" key="6">
    <source>
        <dbReference type="EMBL" id="MFE8696791.1"/>
    </source>
</evidence>
<evidence type="ECO:0000256" key="3">
    <source>
        <dbReference type="ARBA" id="ARBA00023163"/>
    </source>
</evidence>
<keyword evidence="2 4" id="KW-0238">DNA-binding</keyword>
<dbReference type="PANTHER" id="PTHR47506">
    <property type="entry name" value="TRANSCRIPTIONAL REGULATORY PROTEIN"/>
    <property type="match status" value="1"/>
</dbReference>
<feature type="DNA-binding region" description="H-T-H motif" evidence="4">
    <location>
        <begin position="34"/>
        <end position="53"/>
    </location>
</feature>
<evidence type="ECO:0000259" key="5">
    <source>
        <dbReference type="PROSITE" id="PS50977"/>
    </source>
</evidence>
<name>A0ABW6JY14_9BACI</name>
<dbReference type="SUPFAM" id="SSF46689">
    <property type="entry name" value="Homeodomain-like"/>
    <property type="match status" value="1"/>
</dbReference>
<sequence length="203" mass="23658">MATAFTESEKELIRDKLKHVARQYLSQYGVKKTTVDQLVQLTGISKGAFYMFYPSKEILFFTVLEDYQEQLMAEFAEKLKKMTEIRKGIFAALLVELFQEVRHSFLMTIIKNQEFENLVRKLPQDMIMNHHSFDNVLAQTVFSYVKLKKEFSIEVAAASLRAIFMSLLHVKEIGEKEFDEVLKLLIHSAIHQLIEEDGHEGNY</sequence>
<evidence type="ECO:0000256" key="4">
    <source>
        <dbReference type="PROSITE-ProRule" id="PRU00335"/>
    </source>
</evidence>
<dbReference type="EMBL" id="JBIACJ010000005">
    <property type="protein sequence ID" value="MFE8696791.1"/>
    <property type="molecule type" value="Genomic_DNA"/>
</dbReference>
<dbReference type="InterPro" id="IPR009057">
    <property type="entry name" value="Homeodomain-like_sf"/>
</dbReference>